<name>A0ABQ5DTV5_9ASTR</name>
<feature type="domain" description="Reverse transcriptase" evidence="1">
    <location>
        <begin position="26"/>
        <end position="154"/>
    </location>
</feature>
<proteinExistence type="predicted"/>
<comment type="caution">
    <text evidence="2">The sequence shown here is derived from an EMBL/GenBank/DDBJ whole genome shotgun (WGS) entry which is preliminary data.</text>
</comment>
<protein>
    <submittedName>
        <fullName evidence="2">Reverse transcriptase domain, reverse transcriptase zinc-binding domain protein</fullName>
    </submittedName>
</protein>
<accession>A0ABQ5DTV5</accession>
<dbReference type="PANTHER" id="PTHR33116">
    <property type="entry name" value="REVERSE TRANSCRIPTASE ZINC-BINDING DOMAIN-CONTAINING PROTEIN-RELATED-RELATED"/>
    <property type="match status" value="1"/>
</dbReference>
<dbReference type="GO" id="GO:0003964">
    <property type="term" value="F:RNA-directed DNA polymerase activity"/>
    <property type="evidence" value="ECO:0007669"/>
    <property type="project" value="UniProtKB-KW"/>
</dbReference>
<evidence type="ECO:0000313" key="2">
    <source>
        <dbReference type="EMBL" id="GJT42048.1"/>
    </source>
</evidence>
<evidence type="ECO:0000259" key="1">
    <source>
        <dbReference type="Pfam" id="PF00078"/>
    </source>
</evidence>
<gene>
    <name evidence="2" type="ORF">Tco_0941913</name>
</gene>
<dbReference type="Proteomes" id="UP001151760">
    <property type="component" value="Unassembled WGS sequence"/>
</dbReference>
<evidence type="ECO:0000313" key="3">
    <source>
        <dbReference type="Proteomes" id="UP001151760"/>
    </source>
</evidence>
<organism evidence="2 3">
    <name type="scientific">Tanacetum coccineum</name>
    <dbReference type="NCBI Taxonomy" id="301880"/>
    <lineage>
        <taxon>Eukaryota</taxon>
        <taxon>Viridiplantae</taxon>
        <taxon>Streptophyta</taxon>
        <taxon>Embryophyta</taxon>
        <taxon>Tracheophyta</taxon>
        <taxon>Spermatophyta</taxon>
        <taxon>Magnoliopsida</taxon>
        <taxon>eudicotyledons</taxon>
        <taxon>Gunneridae</taxon>
        <taxon>Pentapetalae</taxon>
        <taxon>asterids</taxon>
        <taxon>campanulids</taxon>
        <taxon>Asterales</taxon>
        <taxon>Asteraceae</taxon>
        <taxon>Asteroideae</taxon>
        <taxon>Anthemideae</taxon>
        <taxon>Anthemidinae</taxon>
        <taxon>Tanacetum</taxon>
    </lineage>
</organism>
<reference evidence="2" key="1">
    <citation type="journal article" date="2022" name="Int. J. Mol. Sci.">
        <title>Draft Genome of Tanacetum Coccineum: Genomic Comparison of Closely Related Tanacetum-Family Plants.</title>
        <authorList>
            <person name="Yamashiro T."/>
            <person name="Shiraishi A."/>
            <person name="Nakayama K."/>
            <person name="Satake H."/>
        </authorList>
    </citation>
    <scope>NUCLEOTIDE SEQUENCE</scope>
</reference>
<dbReference type="InterPro" id="IPR000477">
    <property type="entry name" value="RT_dom"/>
</dbReference>
<dbReference type="PANTHER" id="PTHR33116:SF79">
    <property type="entry name" value="REVERSE TRANSCRIPTASE DOMAIN, ZINC FINGER, CCHC-TYPE-RELATED"/>
    <property type="match status" value="1"/>
</dbReference>
<reference evidence="2" key="2">
    <citation type="submission" date="2022-01" db="EMBL/GenBank/DDBJ databases">
        <authorList>
            <person name="Yamashiro T."/>
            <person name="Shiraishi A."/>
            <person name="Satake H."/>
            <person name="Nakayama K."/>
        </authorList>
    </citation>
    <scope>NUCLEOTIDE SEQUENCE</scope>
</reference>
<sequence length="320" mass="36113">MENAASLEVPFSEKEVWDADADPLGLGDFRPISLIGSLYKIIAKLLAERVKKVIGKFMEKKKMRGLIFKVDFEKAYVSIEWVYLLEIMERMGFGSRWRKWVASCLNSSSIFILVNGSPAHEFIMELGVRQGYRLSLFLFTLAAEGPNALLKEAVDLNIIKGIRVGADEVAGLKINFRNSKVYGAGVEAVEVDRMARFMCCGVEEFPLMYLGLPIGVNIRRVSTWNSIIDRFKSWLSHWKAKTMSFGRRLTLVKSGLPIYYFLMFRIMVSVLNALESVRKKFFRGGLREGKKWLGLNGIGFSPLGEGGVNIGSLKVKNRIC</sequence>
<keyword evidence="3" id="KW-1185">Reference proteome</keyword>
<dbReference type="EMBL" id="BQNB010015612">
    <property type="protein sequence ID" value="GJT42048.1"/>
    <property type="molecule type" value="Genomic_DNA"/>
</dbReference>
<keyword evidence="2" id="KW-0808">Transferase</keyword>
<keyword evidence="2" id="KW-0548">Nucleotidyltransferase</keyword>
<keyword evidence="2" id="KW-0695">RNA-directed DNA polymerase</keyword>
<dbReference type="Pfam" id="PF00078">
    <property type="entry name" value="RVT_1"/>
    <property type="match status" value="1"/>
</dbReference>